<dbReference type="Gene3D" id="3.90.70.10">
    <property type="entry name" value="Cysteine proteinases"/>
    <property type="match status" value="1"/>
</dbReference>
<keyword evidence="6" id="KW-0865">Zymogen</keyword>
<reference evidence="12 13" key="3">
    <citation type="journal article" date="2004" name="Nature">
        <title>Finishing the euchromatic sequence of the human genome.</title>
        <authorList>
            <consortium name="International Human Genome Sequencing Consortium"/>
        </authorList>
    </citation>
    <scope>NUCLEOTIDE SEQUENCE [LARGE SCALE GENOMIC DNA]</scope>
</reference>
<evidence type="ECO:0000256" key="3">
    <source>
        <dbReference type="ARBA" id="ARBA00022670"/>
    </source>
</evidence>
<dbReference type="SMART" id="SM00848">
    <property type="entry name" value="Inhibitor_I29"/>
    <property type="match status" value="1"/>
</dbReference>
<dbReference type="GO" id="GO:0005764">
    <property type="term" value="C:lysosome"/>
    <property type="evidence" value="ECO:0007669"/>
    <property type="project" value="UniProtKB-SubCell"/>
</dbReference>
<dbReference type="SUPFAM" id="SSF54001">
    <property type="entry name" value="Cysteine proteinases"/>
    <property type="match status" value="1"/>
</dbReference>
<dbReference type="OrthoDB" id="10253408at2759"/>
<evidence type="ECO:0000259" key="10">
    <source>
        <dbReference type="SMART" id="SM00645"/>
    </source>
</evidence>
<accession>A0A7P0T983</accession>
<dbReference type="Bgee" id="ENSG00000136943">
    <property type="expression patterns" value="Expressed in thymus and 169 other cell types or tissues"/>
</dbReference>
<keyword evidence="13" id="KW-1185">Reference proteome</keyword>
<dbReference type="OpenTargets" id="ENSG00000136943"/>
<keyword evidence="9" id="KW-0732">Signal</keyword>
<evidence type="ECO:0000256" key="9">
    <source>
        <dbReference type="SAM" id="SignalP"/>
    </source>
</evidence>
<dbReference type="PROSITE" id="PS00139">
    <property type="entry name" value="THIOL_PROTEASE_CYS"/>
    <property type="match status" value="1"/>
</dbReference>
<dbReference type="InterPro" id="IPR000169">
    <property type="entry name" value="Pept_cys_AS"/>
</dbReference>
<dbReference type="EMBL" id="AL445670">
    <property type="status" value="NOT_ANNOTATED_CDS"/>
    <property type="molecule type" value="Genomic_DNA"/>
</dbReference>
<reference evidence="12 13" key="2">
    <citation type="journal article" date="2004" name="Nature">
        <title>DNA sequence and analysis of human chromosome 9.</title>
        <authorList>
            <person name="Humphray S.J."/>
            <person name="Oliver K."/>
            <person name="Hunt A.R."/>
            <person name="Plumb R.W."/>
            <person name="Loveland J.E."/>
            <person name="Howe K.L."/>
            <person name="Andrews T.D."/>
            <person name="Searle S."/>
            <person name="Hunt S.E."/>
            <person name="Scott C.E."/>
            <person name="Jones M.C."/>
            <person name="Ainscough R."/>
            <person name="Almeida J.P."/>
            <person name="Ambrose K.D."/>
            <person name="Ashwell R.I."/>
            <person name="Babbage A.K."/>
            <person name="Babbage S."/>
            <person name="Bagguley C.L."/>
            <person name="Bailey J."/>
            <person name="Banerjee R."/>
            <person name="Barker D.J."/>
            <person name="Barlow K.F."/>
            <person name="Bates K."/>
            <person name="Beasley H."/>
            <person name="Beasley O."/>
            <person name="Bird C.P."/>
            <person name="Bray-Allen S."/>
            <person name="Brown A.J."/>
            <person name="Brown J.Y."/>
            <person name="Burford D."/>
            <person name="Burrill W."/>
            <person name="Burton J."/>
            <person name="Carder C."/>
            <person name="Carter N.P."/>
            <person name="Chapman J.C."/>
            <person name="Chen Y."/>
            <person name="Clarke G."/>
            <person name="Clark S.Y."/>
            <person name="Clee C.M."/>
            <person name="Clegg S."/>
            <person name="Collier R.E."/>
            <person name="Corby N."/>
            <person name="Crosier M."/>
            <person name="Cummings A.T."/>
            <person name="Davies J."/>
            <person name="Dhami P."/>
            <person name="Dunn M."/>
            <person name="Dutta I."/>
            <person name="Dyer L.W."/>
            <person name="Earthrowl M.E."/>
            <person name="Faulkner L."/>
            <person name="Fleming C.J."/>
            <person name="Frankish A."/>
            <person name="Frankland J.A."/>
            <person name="French L."/>
            <person name="Fricker D.G."/>
            <person name="Garner P."/>
            <person name="Garnett J."/>
            <person name="Ghori J."/>
            <person name="Gilbert J.G."/>
            <person name="Glison C."/>
            <person name="Grafham D.V."/>
            <person name="Gribble S."/>
            <person name="Griffiths C."/>
            <person name="Griffiths-Jones S."/>
            <person name="Grocock R."/>
            <person name="Guy J."/>
            <person name="Hall R.E."/>
            <person name="Hammond S."/>
            <person name="Harley J.L."/>
            <person name="Harrison E.S."/>
            <person name="Hart E.A."/>
            <person name="Heath P.D."/>
            <person name="Henderson C.D."/>
            <person name="Hopkins B.L."/>
            <person name="Howard P.J."/>
            <person name="Howden P.J."/>
            <person name="Huckle E."/>
            <person name="Johnson C."/>
            <person name="Johnson D."/>
            <person name="Joy A.A."/>
            <person name="Kay M."/>
            <person name="Keenan S."/>
            <person name="Kershaw J.K."/>
            <person name="Kimberley A.M."/>
            <person name="King A."/>
            <person name="Knights A."/>
            <person name="Laird G.K."/>
            <person name="Langford C."/>
            <person name="Lawlor S."/>
            <person name="Leongamornlert D.A."/>
            <person name="Leversha M."/>
            <person name="Lloyd C."/>
            <person name="Lloyd D.M."/>
            <person name="Lovell J."/>
            <person name="Martin S."/>
            <person name="Mashreghi-Mohammadi M."/>
            <person name="Matthews L."/>
            <person name="McLaren S."/>
            <person name="McLay K.E."/>
            <person name="McMurray A."/>
            <person name="Milne S."/>
            <person name="Nickerson T."/>
            <person name="Nisbett J."/>
            <person name="Nordsiek G."/>
            <person name="Pearce A.V."/>
            <person name="Peck A.I."/>
            <person name="Porter K.M."/>
            <person name="Pandian R."/>
            <person name="Pelan S."/>
            <person name="Phillimore B."/>
            <person name="Povey S."/>
            <person name="Ramsey Y."/>
            <person name="Rand V."/>
            <person name="Scharfe M."/>
            <person name="Sehra H.K."/>
            <person name="Shownkeen R."/>
            <person name="Sims S.K."/>
            <person name="Skuce C.D."/>
            <person name="Smith M."/>
            <person name="Steward C.A."/>
            <person name="Swarbreck D."/>
            <person name="Sycamore N."/>
            <person name="Tester J."/>
            <person name="Thorpe A."/>
            <person name="Tracey A."/>
            <person name="Tromans A."/>
            <person name="Thomas D.W."/>
            <person name="Wall M."/>
            <person name="Wallis J.M."/>
            <person name="West A.P."/>
            <person name="Whitehead S.L."/>
            <person name="Willey D.L."/>
            <person name="Williams S.A."/>
            <person name="Wilming L."/>
            <person name="Wray P.W."/>
            <person name="Young L."/>
            <person name="Ashurst J.L."/>
            <person name="Coulson A."/>
            <person name="Blocker H."/>
            <person name="Durbin R."/>
            <person name="Sulston J.E."/>
            <person name="Hubbard T."/>
            <person name="Jackson M.J."/>
            <person name="Bentley D.R."/>
            <person name="Beck S."/>
            <person name="Rogers J."/>
            <person name="Dunham I."/>
        </authorList>
    </citation>
    <scope>NUCLEOTIDE SEQUENCE [LARGE SCALE GENOMIC DNA]</scope>
</reference>
<dbReference type="Pfam" id="PF08246">
    <property type="entry name" value="Inhibitor_I29"/>
    <property type="match status" value="1"/>
</dbReference>
<feature type="chain" id="PRO_5030548113" evidence="9">
    <location>
        <begin position="18"/>
        <end position="276"/>
    </location>
</feature>
<reference evidence="12 13" key="1">
    <citation type="journal article" date="2001" name="Nature">
        <title>Initial sequencing and analysis of the human genome.</title>
        <authorList>
            <consortium name="International Human Genome Sequencing Consortium"/>
            <person name="Lander E.S."/>
            <person name="Linton L.M."/>
            <person name="Birren B."/>
            <person name="Nusbaum C."/>
            <person name="Zody M.C."/>
            <person name="Baldwin J."/>
            <person name="Devon K."/>
            <person name="Dewar K."/>
            <person name="Doyle M."/>
            <person name="FitzHugh W."/>
            <person name="Funke R."/>
            <person name="Gage D."/>
            <person name="Harris K."/>
            <person name="Heaford A."/>
            <person name="Howland J."/>
            <person name="Kann L."/>
            <person name="Lehoczky J."/>
            <person name="LeVine R."/>
            <person name="McEwan P."/>
            <person name="McKernan K."/>
            <person name="Meldrim J."/>
            <person name="Mesirov J.P."/>
            <person name="Miranda C."/>
            <person name="Morris W."/>
            <person name="Naylor J."/>
            <person name="Raymond C."/>
            <person name="Rosetti M."/>
            <person name="Santos R."/>
            <person name="Sheridan A."/>
            <person name="Sougnez C."/>
            <person name="Stange-Thomann N."/>
            <person name="Stojanovic N."/>
            <person name="Subramanian A."/>
            <person name="Wyman D."/>
            <person name="Rogers J."/>
            <person name="Sulston J."/>
            <person name="Ainscough R."/>
            <person name="Beck S."/>
            <person name="Bentley D."/>
            <person name="Burton J."/>
            <person name="Clee C."/>
            <person name="Carter N."/>
            <person name="Coulson A."/>
            <person name="Deadman R."/>
            <person name="Deloukas P."/>
            <person name="Dunham A."/>
            <person name="Dunham I."/>
            <person name="Durbin R."/>
            <person name="French L."/>
            <person name="Grafham D."/>
            <person name="Gregory S."/>
            <person name="Hubbard T."/>
            <person name="Humphray S."/>
            <person name="Hunt A."/>
            <person name="Jones M."/>
            <person name="Lloyd C."/>
            <person name="McMurray A."/>
            <person name="Matthews L."/>
            <person name="Mercer S."/>
            <person name="Milne S."/>
            <person name="Mullikin J.C."/>
            <person name="Mungall A."/>
            <person name="Plumb R."/>
            <person name="Ross M."/>
            <person name="Shownkeen R."/>
            <person name="Sims S."/>
            <person name="Waterston R.H."/>
            <person name="Wilson R.K."/>
            <person name="Hillier L.W."/>
            <person name="McPherson J.D."/>
            <person name="Marra M.A."/>
            <person name="Mardis E.R."/>
            <person name="Fulton L.A."/>
            <person name="Chinwalla A.T."/>
            <person name="Pepin K.H."/>
            <person name="Gish W.R."/>
            <person name="Chissoe S.L."/>
            <person name="Wendl M.C."/>
            <person name="Delehaunty K.D."/>
            <person name="Miner T.L."/>
            <person name="Delehaunty A."/>
            <person name="Kramer J.B."/>
            <person name="Cook L.L."/>
            <person name="Fulton R.S."/>
            <person name="Johnson D.L."/>
            <person name="Minx P.J."/>
            <person name="Clifton S.W."/>
            <person name="Hawkins T."/>
            <person name="Branscomb E."/>
            <person name="Predki P."/>
            <person name="Richardson P."/>
            <person name="Wenning S."/>
            <person name="Slezak T."/>
            <person name="Doggett N."/>
            <person name="Cheng J.F."/>
            <person name="Olsen A."/>
            <person name="Lucas S."/>
            <person name="Elkin C."/>
            <person name="Uberbacher E."/>
            <person name="Frazier M."/>
            <person name="Gibbs R.A."/>
            <person name="Muzny D.M."/>
            <person name="Scherer S.E."/>
            <person name="Bouck J.B."/>
            <person name="Sodergren E.J."/>
            <person name="Worley K.C."/>
            <person name="Rives C.M."/>
            <person name="Gorrell J.H."/>
            <person name="Metzker M.L."/>
            <person name="Naylor S.L."/>
            <person name="Kucherlapati R.S."/>
            <person name="Nelson D.L."/>
            <person name="Weinstock G.M."/>
            <person name="Sakaki Y."/>
            <person name="Fujiyama A."/>
            <person name="Hattori M."/>
            <person name="Yada T."/>
            <person name="Toyoda A."/>
            <person name="Itoh T."/>
            <person name="Kawagoe C."/>
            <person name="Watanabe H."/>
            <person name="Totoki Y."/>
            <person name="Taylor T."/>
            <person name="Weissenbach J."/>
            <person name="Heilig R."/>
            <person name="Saurin W."/>
            <person name="Artiguenave F."/>
            <person name="Brottier P."/>
            <person name="Bruls T."/>
            <person name="Pelletier E."/>
            <person name="Robert C."/>
            <person name="Wincker P."/>
            <person name="Smith D.R."/>
            <person name="Doucette-Stamm L."/>
            <person name="Rubenfield M."/>
            <person name="Weinstock K."/>
            <person name="Lee H.M."/>
            <person name="Dubois J."/>
            <person name="Rosenthal A."/>
            <person name="Platzer M."/>
            <person name="Nyakatura G."/>
            <person name="Taudien S."/>
            <person name="Rump A."/>
            <person name="Yang H."/>
            <person name="Yu J."/>
            <person name="Wang J."/>
            <person name="Huang G."/>
            <person name="Gu J."/>
            <person name="Hood L."/>
            <person name="Rowen L."/>
            <person name="Madan A."/>
            <person name="Qin S."/>
            <person name="Davis R.W."/>
            <person name="Federspiel N.A."/>
            <person name="Abola A.P."/>
            <person name="Proctor M.J."/>
            <person name="Myers R.M."/>
            <person name="Schmutz J."/>
            <person name="Dickson M."/>
            <person name="Grimwood J."/>
            <person name="Cox D.R."/>
            <person name="Olson M.V."/>
            <person name="Kaul R."/>
            <person name="Raymond C."/>
            <person name="Shimizu N."/>
            <person name="Kawasaki K."/>
            <person name="Minoshima S."/>
            <person name="Evans G.A."/>
            <person name="Athanasiou M."/>
            <person name="Schultz R."/>
            <person name="Roe B.A."/>
            <person name="Chen F."/>
            <person name="Pan H."/>
            <person name="Ramser J."/>
            <person name="Lehrach H."/>
            <person name="Reinhardt R."/>
            <person name="McCombie W.R."/>
            <person name="de la Bastide M."/>
            <person name="Dedhia N."/>
            <person name="Blocker H."/>
            <person name="Hornischer K."/>
            <person name="Nordsiek G."/>
            <person name="Agarwala R."/>
            <person name="Aravind L."/>
            <person name="Bailey J.A."/>
            <person name="Bateman A."/>
            <person name="Batzoglou S."/>
            <person name="Birney E."/>
            <person name="Bork P."/>
            <person name="Brown D.G."/>
            <person name="Burge C.B."/>
            <person name="Cerutti L."/>
            <person name="Chen H.C."/>
            <person name="Church D."/>
            <person name="Clamp M."/>
            <person name="Copley R.R."/>
            <person name="Doerks T."/>
            <person name="Eddy S.R."/>
            <person name="Eichler E.E."/>
            <person name="Furey T.S."/>
            <person name="Galagan J."/>
            <person name="Gilbert J.G."/>
            <person name="Harmon C."/>
            <person name="Hayashizaki Y."/>
            <person name="Haussler D."/>
            <person name="Hermjakob H."/>
            <person name="Hokamp K."/>
            <person name="Jang W."/>
            <person name="Johnson L.S."/>
            <person name="Jones T.A."/>
            <person name="Kasif S."/>
            <person name="Kaspryzk A."/>
            <person name="Kennedy S."/>
            <person name="Kent W.J."/>
            <person name="Kitts P."/>
            <person name="Koonin E.V."/>
            <person name="Korf I."/>
            <person name="Kulp D."/>
            <person name="Lancet D."/>
            <person name="Lowe T.M."/>
            <person name="McLysaght A."/>
            <person name="Mikkelsen T."/>
            <person name="Moran J.V."/>
            <person name="Mulder N."/>
            <person name="Pollara V.J."/>
            <person name="Ponting C.P."/>
            <person name="Schuler G."/>
            <person name="Schultz J."/>
            <person name="Slater G."/>
            <person name="Smit A.F."/>
            <person name="Stupka E."/>
            <person name="Szustakowski J."/>
            <person name="Thierry-Mieg D."/>
            <person name="Thierry-Mieg J."/>
            <person name="Wagner L."/>
            <person name="Wallis J."/>
            <person name="Wheeler R."/>
            <person name="Williams A."/>
            <person name="Wolf Y.I."/>
            <person name="Wolfe K.H."/>
            <person name="Yang S.P."/>
            <person name="Yeh R.F."/>
            <person name="Collins F."/>
            <person name="Guyer M.S."/>
            <person name="Peterson J."/>
            <person name="Felsenfeld A."/>
            <person name="Wetterstrand K.A."/>
            <person name="Patrinos A."/>
            <person name="Morgan M.J."/>
            <person name="de Jong P."/>
            <person name="Catanese J.J."/>
            <person name="Osoegawa K."/>
            <person name="Shizuya H."/>
            <person name="Choi S."/>
            <person name="Chen Y.J."/>
        </authorList>
    </citation>
    <scope>NUCLEOTIDE SEQUENCE [LARGE SCALE GENOMIC DNA]</scope>
</reference>
<name>A0A7P0T983_HUMAN</name>
<keyword evidence="3" id="KW-0645">Protease</keyword>
<evidence type="ECO:0000256" key="4">
    <source>
        <dbReference type="ARBA" id="ARBA00022801"/>
    </source>
</evidence>
<feature type="domain" description="Peptidase C1A papain C-terminal" evidence="10">
    <location>
        <begin position="114"/>
        <end position="267"/>
    </location>
</feature>
<evidence type="ECO:0000256" key="1">
    <source>
        <dbReference type="ARBA" id="ARBA00004371"/>
    </source>
</evidence>
<keyword evidence="14 15" id="KW-1267">Proteomics identification</keyword>
<dbReference type="SMR" id="A0A7P0T983"/>
<organism evidence="12 13">
    <name type="scientific">Homo sapiens</name>
    <name type="common">Human</name>
    <dbReference type="NCBI Taxonomy" id="9606"/>
    <lineage>
        <taxon>Eukaryota</taxon>
        <taxon>Metazoa</taxon>
        <taxon>Chordata</taxon>
        <taxon>Craniata</taxon>
        <taxon>Vertebrata</taxon>
        <taxon>Euteleostomi</taxon>
        <taxon>Mammalia</taxon>
        <taxon>Eutheria</taxon>
        <taxon>Euarchontoglires</taxon>
        <taxon>Primates</taxon>
        <taxon>Haplorrhini</taxon>
        <taxon>Catarrhini</taxon>
        <taxon>Hominidae</taxon>
        <taxon>Homo</taxon>
    </lineage>
</organism>
<dbReference type="AlphaFoldDB" id="A0A7P0T983"/>
<feature type="domain" description="Cathepsin propeptide inhibitor" evidence="11">
    <location>
        <begin position="29"/>
        <end position="88"/>
    </location>
</feature>
<dbReference type="HGNC" id="HGNC:2538">
    <property type="gene designation" value="CTSV"/>
</dbReference>
<keyword evidence="8" id="KW-0458">Lysosome</keyword>
<dbReference type="InterPro" id="IPR038765">
    <property type="entry name" value="Papain-like_cys_pep_sf"/>
</dbReference>
<comment type="similarity">
    <text evidence="2">Belongs to the peptidase C1 family.</text>
</comment>
<dbReference type="InterPro" id="IPR013201">
    <property type="entry name" value="Prot_inhib_I29"/>
</dbReference>
<dbReference type="FunFam" id="3.90.70.10:FF:000332">
    <property type="entry name" value="Cathepsin L1"/>
    <property type="match status" value="1"/>
</dbReference>
<keyword evidence="5" id="KW-0788">Thiol protease</keyword>
<dbReference type="PANTHER" id="PTHR12411">
    <property type="entry name" value="CYSTEINE PROTEASE FAMILY C1-RELATED"/>
    <property type="match status" value="1"/>
</dbReference>
<gene>
    <name evidence="12" type="primary">CTSV</name>
</gene>
<evidence type="ECO:0000256" key="8">
    <source>
        <dbReference type="ARBA" id="ARBA00023228"/>
    </source>
</evidence>
<protein>
    <submittedName>
        <fullName evidence="12">Cathepsin V</fullName>
    </submittedName>
</protein>
<dbReference type="GO" id="GO:0006508">
    <property type="term" value="P:proteolysis"/>
    <property type="evidence" value="ECO:0007669"/>
    <property type="project" value="UniProtKB-KW"/>
</dbReference>
<evidence type="ECO:0000256" key="2">
    <source>
        <dbReference type="ARBA" id="ARBA00008455"/>
    </source>
</evidence>
<evidence type="ECO:0000259" key="11">
    <source>
        <dbReference type="SMART" id="SM00848"/>
    </source>
</evidence>
<evidence type="ECO:0000256" key="6">
    <source>
        <dbReference type="ARBA" id="ARBA00023145"/>
    </source>
</evidence>
<dbReference type="SMART" id="SM00645">
    <property type="entry name" value="Pept_C1"/>
    <property type="match status" value="1"/>
</dbReference>
<dbReference type="GO" id="GO:0008234">
    <property type="term" value="F:cysteine-type peptidase activity"/>
    <property type="evidence" value="ECO:0007669"/>
    <property type="project" value="UniProtKB-KW"/>
</dbReference>
<feature type="signal peptide" evidence="9">
    <location>
        <begin position="1"/>
        <end position="17"/>
    </location>
</feature>
<evidence type="ECO:0007829" key="14">
    <source>
        <dbReference type="PeptideAtlas" id="A0A7P0T983"/>
    </source>
</evidence>
<dbReference type="Pfam" id="PF00112">
    <property type="entry name" value="Peptidase_C1"/>
    <property type="match status" value="1"/>
</dbReference>
<dbReference type="InterPro" id="IPR039417">
    <property type="entry name" value="Peptidase_C1A_papain-like"/>
</dbReference>
<dbReference type="InterPro" id="IPR013128">
    <property type="entry name" value="Peptidase_C1A"/>
</dbReference>
<dbReference type="EMBL" id="AL590705">
    <property type="status" value="NOT_ANNOTATED_CDS"/>
    <property type="molecule type" value="Genomic_DNA"/>
</dbReference>
<dbReference type="GO" id="GO:0019886">
    <property type="term" value="P:antigen processing and presentation of exogenous peptide antigen via MHC class II"/>
    <property type="evidence" value="ECO:0007669"/>
    <property type="project" value="UniProtKB-ARBA"/>
</dbReference>
<keyword evidence="4" id="KW-0378">Hydrolase</keyword>
<dbReference type="InterPro" id="IPR000668">
    <property type="entry name" value="Peptidase_C1A_C"/>
</dbReference>
<dbReference type="Proteomes" id="UP000005640">
    <property type="component" value="Chromosome 9"/>
</dbReference>
<evidence type="ECO:0007829" key="15">
    <source>
        <dbReference type="ProteomicsDB" id="A0A7P0T983"/>
    </source>
</evidence>
<evidence type="ECO:0000313" key="13">
    <source>
        <dbReference type="Proteomes" id="UP000005640"/>
    </source>
</evidence>
<evidence type="ECO:0000256" key="7">
    <source>
        <dbReference type="ARBA" id="ARBA00023157"/>
    </source>
</evidence>
<comment type="subcellular location">
    <subcellularLocation>
        <location evidence="1">Lysosome</location>
    </subcellularLocation>
</comment>
<dbReference type="GeneTree" id="ENSGT00940000154367"/>
<keyword evidence="7" id="KW-1015">Disulfide bond</keyword>
<dbReference type="Ensembl" id="ENST00000680385.1">
    <property type="protein sequence ID" value="ENSP00000505553.1"/>
    <property type="gene ID" value="ENSG00000136943.12"/>
</dbReference>
<evidence type="ECO:0000313" key="12">
    <source>
        <dbReference type="Ensembl" id="ENSP00000505553.1"/>
    </source>
</evidence>
<evidence type="ECO:0000256" key="5">
    <source>
        <dbReference type="ARBA" id="ARBA00022807"/>
    </source>
</evidence>
<reference evidence="12" key="5">
    <citation type="submission" date="2025-09" db="UniProtKB">
        <authorList>
            <consortium name="Ensembl"/>
        </authorList>
    </citation>
    <scope>IDENTIFICATION</scope>
</reference>
<sequence length="276" mass="31631">MNLSLVLAAFCLGIASAVPKFDQNLDTKWYQWKATHRRLYGANEEGWRRAVWEKNMKMIELHNGEYSQGKHGFTMAMNAFGDMTNEEFRQMMGCFRNQKFRKGKVFREPLFLDLPKSVDWRKKGYVTPVKNQKQCGSCWAFSATGALEGQMFRKTGKLVSLSEQNLVDCSRPQGNQGCNGGFMARAFQYVKENGGLDSEESYPYVAVVNGAPYLVIRALLLESGTLSEITDTFFRIHILYGRIYICKPMKSVSTDLRILLLMTLASQWSHLERRRP</sequence>
<dbReference type="CDD" id="cd02248">
    <property type="entry name" value="Peptidase_C1A"/>
    <property type="match status" value="1"/>
</dbReference>
<proteinExistence type="evidence at protein level"/>
<reference evidence="12" key="4">
    <citation type="submission" date="2025-08" db="UniProtKB">
        <authorList>
            <consortium name="Ensembl"/>
        </authorList>
    </citation>
    <scope>IDENTIFICATION</scope>
</reference>
<dbReference type="Ensembl" id="ENST00000680385.1">
    <property type="protein sequence ID" value="ENSP00000505553.1"/>
    <property type="gene ID" value="ENSG00000136943.13"/>
</dbReference>